<dbReference type="AlphaFoldDB" id="A0A133NUA0"/>
<dbReference type="EMBL" id="LRQB01000057">
    <property type="protein sequence ID" value="KXA19856.1"/>
    <property type="molecule type" value="Genomic_DNA"/>
</dbReference>
<comment type="caution">
    <text evidence="1">The sequence shown here is derived from an EMBL/GenBank/DDBJ whole genome shotgun (WGS) entry which is preliminary data.</text>
</comment>
<organism evidence="1 2">
    <name type="scientific">Gardnerella vaginalis</name>
    <dbReference type="NCBI Taxonomy" id="2702"/>
    <lineage>
        <taxon>Bacteria</taxon>
        <taxon>Bacillati</taxon>
        <taxon>Actinomycetota</taxon>
        <taxon>Actinomycetes</taxon>
        <taxon>Bifidobacteriales</taxon>
        <taxon>Bifidobacteriaceae</taxon>
        <taxon>Gardnerella</taxon>
    </lineage>
</organism>
<dbReference type="PATRIC" id="fig|2702.100.peg.935"/>
<sequence>MHVLLVACISANSVLAFVNQNESTFITLAQSQCTYSQNLH</sequence>
<reference evidence="1 2" key="1">
    <citation type="submission" date="2016-01" db="EMBL/GenBank/DDBJ databases">
        <authorList>
            <person name="Oliw E.H."/>
        </authorList>
    </citation>
    <scope>NUCLEOTIDE SEQUENCE [LARGE SCALE GENOMIC DNA]</scope>
    <source>
        <strain evidence="1 2">PSS_7772B</strain>
    </source>
</reference>
<accession>A0A133NUA0</accession>
<proteinExistence type="predicted"/>
<protein>
    <submittedName>
        <fullName evidence="1">Uncharacterized protein</fullName>
    </submittedName>
</protein>
<evidence type="ECO:0000313" key="1">
    <source>
        <dbReference type="EMBL" id="KXA19856.1"/>
    </source>
</evidence>
<dbReference type="Proteomes" id="UP000070687">
    <property type="component" value="Unassembled WGS sequence"/>
</dbReference>
<evidence type="ECO:0000313" key="2">
    <source>
        <dbReference type="Proteomes" id="UP000070687"/>
    </source>
</evidence>
<gene>
    <name evidence="1" type="ORF">HMPREF3208_00953</name>
</gene>
<name>A0A133NUA0_GARVA</name>